<sequence>MNTRDFKTKTLFIARKNIAAEQVWPTAIDIGYSAVKGMSPNKVFAFPSYAREIDLDSIIGSPNPTDILYRGEDGKTWCIGEKANSMINDIETGDSEEILYGRNRYFQPMFRVIAQAALGISLMENEYGKADGLPYLLQTGLPTEYLETDSDDLKDALYGRHVFSLKIGAASWKDFNLNLERKNIEVMEQPKGSMFGASIKNNGSPVADARNYLSKNTLVCDPGFDTFDVFSVRAGNTEFKLTFDDLGMKEIFLRTVRDIYDRYKIKIQIHALQKYLAEGKFIKFDKRTMQRTKIPFDEILARHTKEVCLEALDRIKPIFNYFMDVDYFLVTGGTGAAWKGFIIDYFKDMEGLQVISGNQNDSDLSNIFSNVRGYYLFLVSNLRRKQA</sequence>
<protein>
    <submittedName>
        <fullName evidence="2">ParM/StbA family protein</fullName>
    </submittedName>
</protein>
<feature type="domain" description="Actin-like protein N-terminal" evidence="1">
    <location>
        <begin position="27"/>
        <end position="192"/>
    </location>
</feature>
<dbReference type="InterPro" id="IPR043129">
    <property type="entry name" value="ATPase_NBD"/>
</dbReference>
<evidence type="ECO:0000259" key="1">
    <source>
        <dbReference type="Pfam" id="PF17989"/>
    </source>
</evidence>
<comment type="caution">
    <text evidence="2">The sequence shown here is derived from an EMBL/GenBank/DDBJ whole genome shotgun (WGS) entry which is preliminary data.</text>
</comment>
<accession>A0ABR7FPV7</accession>
<keyword evidence="3" id="KW-1185">Reference proteome</keyword>
<evidence type="ECO:0000313" key="2">
    <source>
        <dbReference type="EMBL" id="MBC5677194.1"/>
    </source>
</evidence>
<dbReference type="Proteomes" id="UP000635828">
    <property type="component" value="Unassembled WGS sequence"/>
</dbReference>
<dbReference type="Pfam" id="PF17989">
    <property type="entry name" value="ALP_N"/>
    <property type="match status" value="1"/>
</dbReference>
<evidence type="ECO:0000313" key="3">
    <source>
        <dbReference type="Proteomes" id="UP000635828"/>
    </source>
</evidence>
<name>A0ABR7FPV7_9FIRM</name>
<reference evidence="2 3" key="1">
    <citation type="submission" date="2020-08" db="EMBL/GenBank/DDBJ databases">
        <title>Genome public.</title>
        <authorList>
            <person name="Liu C."/>
            <person name="Sun Q."/>
        </authorList>
    </citation>
    <scope>NUCLEOTIDE SEQUENCE [LARGE SCALE GENOMIC DNA]</scope>
    <source>
        <strain evidence="2 3">NSJ-7</strain>
    </source>
</reference>
<dbReference type="InterPro" id="IPR040607">
    <property type="entry name" value="ALP_N"/>
</dbReference>
<dbReference type="EMBL" id="JACOOS010000005">
    <property type="protein sequence ID" value="MBC5677194.1"/>
    <property type="molecule type" value="Genomic_DNA"/>
</dbReference>
<dbReference type="Gene3D" id="3.30.420.40">
    <property type="match status" value="2"/>
</dbReference>
<dbReference type="SUPFAM" id="SSF53067">
    <property type="entry name" value="Actin-like ATPase domain"/>
    <property type="match status" value="2"/>
</dbReference>
<dbReference type="RefSeq" id="WP_024727365.1">
    <property type="nucleotide sequence ID" value="NZ_JACOOS010000005.1"/>
</dbReference>
<proteinExistence type="predicted"/>
<organism evidence="2 3">
    <name type="scientific">Anaerostipes hominis</name>
    <name type="common">ex Liu et al. 2021</name>
    <dbReference type="NCBI Taxonomy" id="2763018"/>
    <lineage>
        <taxon>Bacteria</taxon>
        <taxon>Bacillati</taxon>
        <taxon>Bacillota</taxon>
        <taxon>Clostridia</taxon>
        <taxon>Lachnospirales</taxon>
        <taxon>Lachnospiraceae</taxon>
        <taxon>Anaerostipes</taxon>
    </lineage>
</organism>
<gene>
    <name evidence="2" type="ORF">H8S22_06110</name>
</gene>